<reference evidence="3" key="1">
    <citation type="journal article" date="2019" name="Int. J. Syst. Evol. Microbiol.">
        <title>The Global Catalogue of Microorganisms (GCM) 10K type strain sequencing project: providing services to taxonomists for standard genome sequencing and annotation.</title>
        <authorList>
            <consortium name="The Broad Institute Genomics Platform"/>
            <consortium name="The Broad Institute Genome Sequencing Center for Infectious Disease"/>
            <person name="Wu L."/>
            <person name="Ma J."/>
        </authorList>
    </citation>
    <scope>NUCLEOTIDE SEQUENCE [LARGE SCALE GENOMIC DNA]</scope>
    <source>
        <strain evidence="3">JCM 32105</strain>
    </source>
</reference>
<gene>
    <name evidence="2" type="ORF">GCM10023093_00690</name>
</gene>
<protein>
    <submittedName>
        <fullName evidence="2">START-like domain-containing protein</fullName>
    </submittedName>
</protein>
<dbReference type="RefSeq" id="WP_345076778.1">
    <property type="nucleotide sequence ID" value="NZ_BAABFA010000001.1"/>
</dbReference>
<feature type="domain" description="START-like" evidence="1">
    <location>
        <begin position="4"/>
        <end position="127"/>
    </location>
</feature>
<proteinExistence type="predicted"/>
<dbReference type="InterPro" id="IPR045736">
    <property type="entry name" value="START_2"/>
</dbReference>
<dbReference type="InterPro" id="IPR023393">
    <property type="entry name" value="START-like_dom_sf"/>
</dbReference>
<dbReference type="SUPFAM" id="SSF55961">
    <property type="entry name" value="Bet v1-like"/>
    <property type="match status" value="1"/>
</dbReference>
<sequence length="128" mass="15310">MSKKKIMYSVEFPIRCSPTILYEFLSSPVGLQEWFADKVDQRDNTYFFTWNGSTDIAMMLEHVENEFIRYRWDHYGKDEFFEFSIEQSPVTNETILRITDFADKADIKDQERLWNTQVHDLKHRIGAA</sequence>
<organism evidence="2 3">
    <name type="scientific">Nemorincola caseinilytica</name>
    <dbReference type="NCBI Taxonomy" id="2054315"/>
    <lineage>
        <taxon>Bacteria</taxon>
        <taxon>Pseudomonadati</taxon>
        <taxon>Bacteroidota</taxon>
        <taxon>Chitinophagia</taxon>
        <taxon>Chitinophagales</taxon>
        <taxon>Chitinophagaceae</taxon>
        <taxon>Nemorincola</taxon>
    </lineage>
</organism>
<evidence type="ECO:0000313" key="2">
    <source>
        <dbReference type="EMBL" id="GAA4459545.1"/>
    </source>
</evidence>
<dbReference type="Pfam" id="PF19569">
    <property type="entry name" value="START_2"/>
    <property type="match status" value="1"/>
</dbReference>
<dbReference type="Proteomes" id="UP001500067">
    <property type="component" value="Unassembled WGS sequence"/>
</dbReference>
<accession>A0ABP8N432</accession>
<keyword evidence="3" id="KW-1185">Reference proteome</keyword>
<evidence type="ECO:0000313" key="3">
    <source>
        <dbReference type="Proteomes" id="UP001500067"/>
    </source>
</evidence>
<dbReference type="Gene3D" id="3.30.530.20">
    <property type="match status" value="1"/>
</dbReference>
<dbReference type="EMBL" id="BAABFA010000001">
    <property type="protein sequence ID" value="GAA4459545.1"/>
    <property type="molecule type" value="Genomic_DNA"/>
</dbReference>
<name>A0ABP8N432_9BACT</name>
<evidence type="ECO:0000259" key="1">
    <source>
        <dbReference type="Pfam" id="PF19569"/>
    </source>
</evidence>
<comment type="caution">
    <text evidence="2">The sequence shown here is derived from an EMBL/GenBank/DDBJ whole genome shotgun (WGS) entry which is preliminary data.</text>
</comment>